<dbReference type="SUPFAM" id="SSF103107">
    <property type="entry name" value="Hypothetical protein c14orf129, hspc210"/>
    <property type="match status" value="1"/>
</dbReference>
<proteinExistence type="predicted"/>
<sequence length="85" mass="9413">MSTEECMPPGHVFGSDEVLPMLEPLYPKYTHPKVPCCVKVLAPSSWNPPPGYRKLAGDLLYIDITTLEENQVVVTASTTGFYVNK</sequence>
<keyword evidence="2" id="KW-1185">Reference proteome</keyword>
<dbReference type="GO" id="GO:0003729">
    <property type="term" value="F:mRNA binding"/>
    <property type="evidence" value="ECO:0007669"/>
    <property type="project" value="TreeGrafter"/>
</dbReference>
<reference evidence="1" key="1">
    <citation type="submission" date="2022-11" db="UniProtKB">
        <authorList>
            <consortium name="EnsemblMetazoa"/>
        </authorList>
    </citation>
    <scope>IDENTIFICATION</scope>
</reference>
<dbReference type="AlphaFoldDB" id="A0A913XZN7"/>
<dbReference type="PANTHER" id="PTHR12601:SF6">
    <property type="entry name" value="CLUSTERED MITOCHONDRIA PROTEIN HOMOLOG"/>
    <property type="match status" value="1"/>
</dbReference>
<dbReference type="EnsemblMetazoa" id="XM_021056655.2">
    <property type="protein sequence ID" value="XP_020912314.1"/>
    <property type="gene ID" value="LOC114574202"/>
</dbReference>
<dbReference type="RefSeq" id="XP_020912314.1">
    <property type="nucleotide sequence ID" value="XM_021056655.2"/>
</dbReference>
<organism evidence="1 2">
    <name type="scientific">Exaiptasia diaphana</name>
    <name type="common">Tropical sea anemone</name>
    <name type="synonym">Aiptasia pulchella</name>
    <dbReference type="NCBI Taxonomy" id="2652724"/>
    <lineage>
        <taxon>Eukaryota</taxon>
        <taxon>Metazoa</taxon>
        <taxon>Cnidaria</taxon>
        <taxon>Anthozoa</taxon>
        <taxon>Hexacorallia</taxon>
        <taxon>Actiniaria</taxon>
        <taxon>Aiptasiidae</taxon>
        <taxon>Exaiptasia</taxon>
    </lineage>
</organism>
<dbReference type="GO" id="GO:0005737">
    <property type="term" value="C:cytoplasm"/>
    <property type="evidence" value="ECO:0007669"/>
    <property type="project" value="TreeGrafter"/>
</dbReference>
<dbReference type="KEGG" id="epa:114574202"/>
<protein>
    <submittedName>
        <fullName evidence="1">Uncharacterized protein</fullName>
    </submittedName>
</protein>
<evidence type="ECO:0000313" key="2">
    <source>
        <dbReference type="Proteomes" id="UP000887567"/>
    </source>
</evidence>
<evidence type="ECO:0000313" key="1">
    <source>
        <dbReference type="EnsemblMetazoa" id="XP_020912314.1"/>
    </source>
</evidence>
<dbReference type="PANTHER" id="PTHR12601">
    <property type="entry name" value="EUKARYOTIC TRANSLATION INITIATION FACTOR 3 SUBUNIT EIF-3"/>
    <property type="match status" value="1"/>
</dbReference>
<dbReference type="Proteomes" id="UP000887567">
    <property type="component" value="Unplaced"/>
</dbReference>
<dbReference type="OrthoDB" id="1414216at2759"/>
<dbReference type="GO" id="GO:0048312">
    <property type="term" value="P:intracellular distribution of mitochondria"/>
    <property type="evidence" value="ECO:0007669"/>
    <property type="project" value="TreeGrafter"/>
</dbReference>
<name>A0A913XZN7_EXADI</name>
<dbReference type="InterPro" id="IPR027523">
    <property type="entry name" value="CLU_prot"/>
</dbReference>
<dbReference type="InterPro" id="IPR023231">
    <property type="entry name" value="GSKIP_dom_sf"/>
</dbReference>
<dbReference type="GeneID" id="114574202"/>
<accession>A0A913XZN7</accession>